<sequence length="191" mass="21425">MLVIGIVGFLFVLCGIILYSRIKVVSSITLNQEKQTIRITCYFYRIRLLERSIDLTEETDQTLSFQETSSLLHKASRDFVQKIKDFHQAATLILERLQVHEIAWKTDVGTGQAHTTGMAAGGIWSTKGAVLGVLSAKSHLHCKPSIVVTPLYNQKWIGSTFDCMISIRAGQAIYALLKIIRIFSVKREAII</sequence>
<dbReference type="OrthoDB" id="1683589at2"/>
<gene>
    <name evidence="1" type="ORF">E4U82_11465</name>
</gene>
<dbReference type="RefSeq" id="WP_135110325.1">
    <property type="nucleotide sequence ID" value="NZ_SRHY01000019.1"/>
</dbReference>
<proteinExistence type="predicted"/>
<reference evidence="1 2" key="1">
    <citation type="submission" date="2019-03" db="EMBL/GenBank/DDBJ databases">
        <title>Genome sequence of Lentibacillus salicampi ATCC BAA-719.</title>
        <authorList>
            <person name="Maclea K.S."/>
            <person name="Simoes Junior M."/>
        </authorList>
    </citation>
    <scope>NUCLEOTIDE SEQUENCE [LARGE SCALE GENOMIC DNA]</scope>
    <source>
        <strain evidence="1 2">ATCC BAA-719</strain>
    </source>
</reference>
<protein>
    <submittedName>
        <fullName evidence="1">DUF2953 domain-containing protein</fullName>
    </submittedName>
</protein>
<dbReference type="Pfam" id="PF11167">
    <property type="entry name" value="DUF2953"/>
    <property type="match status" value="1"/>
</dbReference>
<accession>A0A4Y9ADU0</accession>
<comment type="caution">
    <text evidence="1">The sequence shown here is derived from an EMBL/GenBank/DDBJ whole genome shotgun (WGS) entry which is preliminary data.</text>
</comment>
<organism evidence="1 2">
    <name type="scientific">Lentibacillus salicampi</name>
    <dbReference type="NCBI Taxonomy" id="175306"/>
    <lineage>
        <taxon>Bacteria</taxon>
        <taxon>Bacillati</taxon>
        <taxon>Bacillota</taxon>
        <taxon>Bacilli</taxon>
        <taxon>Bacillales</taxon>
        <taxon>Bacillaceae</taxon>
        <taxon>Lentibacillus</taxon>
    </lineage>
</organism>
<dbReference type="Proteomes" id="UP000298484">
    <property type="component" value="Unassembled WGS sequence"/>
</dbReference>
<keyword evidence="2" id="KW-1185">Reference proteome</keyword>
<dbReference type="EMBL" id="SRHY01000019">
    <property type="protein sequence ID" value="TFJ92551.1"/>
    <property type="molecule type" value="Genomic_DNA"/>
</dbReference>
<dbReference type="InterPro" id="IPR021338">
    <property type="entry name" value="DUF2953"/>
</dbReference>
<evidence type="ECO:0000313" key="2">
    <source>
        <dbReference type="Proteomes" id="UP000298484"/>
    </source>
</evidence>
<evidence type="ECO:0000313" key="1">
    <source>
        <dbReference type="EMBL" id="TFJ92551.1"/>
    </source>
</evidence>
<name>A0A4Y9ADU0_9BACI</name>
<dbReference type="AlphaFoldDB" id="A0A4Y9ADU0"/>